<gene>
    <name evidence="2" type="ORF">HAX54_004590</name>
</gene>
<reference evidence="2 3" key="1">
    <citation type="journal article" date="2021" name="BMC Genomics">
        <title>Datura genome reveals duplications of psychoactive alkaloid biosynthetic genes and high mutation rate following tissue culture.</title>
        <authorList>
            <person name="Rajewski A."/>
            <person name="Carter-House D."/>
            <person name="Stajich J."/>
            <person name="Litt A."/>
        </authorList>
    </citation>
    <scope>NUCLEOTIDE SEQUENCE [LARGE SCALE GENOMIC DNA]</scope>
    <source>
        <strain evidence="2">AR-01</strain>
    </source>
</reference>
<protein>
    <submittedName>
        <fullName evidence="2">Uncharacterized protein</fullName>
    </submittedName>
</protein>
<organism evidence="2 3">
    <name type="scientific">Datura stramonium</name>
    <name type="common">Jimsonweed</name>
    <name type="synonym">Common thornapple</name>
    <dbReference type="NCBI Taxonomy" id="4076"/>
    <lineage>
        <taxon>Eukaryota</taxon>
        <taxon>Viridiplantae</taxon>
        <taxon>Streptophyta</taxon>
        <taxon>Embryophyta</taxon>
        <taxon>Tracheophyta</taxon>
        <taxon>Spermatophyta</taxon>
        <taxon>Magnoliopsida</taxon>
        <taxon>eudicotyledons</taxon>
        <taxon>Gunneridae</taxon>
        <taxon>Pentapetalae</taxon>
        <taxon>asterids</taxon>
        <taxon>lamiids</taxon>
        <taxon>Solanales</taxon>
        <taxon>Solanaceae</taxon>
        <taxon>Solanoideae</taxon>
        <taxon>Datureae</taxon>
        <taxon>Datura</taxon>
    </lineage>
</organism>
<evidence type="ECO:0000313" key="3">
    <source>
        <dbReference type="Proteomes" id="UP000823775"/>
    </source>
</evidence>
<dbReference type="PANTHER" id="PTHR34207">
    <property type="entry name" value="PROTEIN BIC1"/>
    <property type="match status" value="1"/>
</dbReference>
<keyword evidence="3" id="KW-1185">Reference proteome</keyword>
<sequence length="189" mass="21755">MVDDGEKLGDIFDSAKKENQEVLSHDRQGECQYQDSIKNFESLWMVDDGDKIEDLFCSAKKENLEVFSHGKQGEYQCEYQDSINKFKSLSMVDDGDKTDDFFIVSEKLGLSEREKLKRHWREVGGRVFVPERWEHESSLREWMDYSSFDKILAPKGLKSAREALMSQGKRARSDSGSTSTSKMLEIKSG</sequence>
<dbReference type="EMBL" id="JACEIK010001213">
    <property type="protein sequence ID" value="MCD7467261.1"/>
    <property type="molecule type" value="Genomic_DNA"/>
</dbReference>
<evidence type="ECO:0000313" key="2">
    <source>
        <dbReference type="EMBL" id="MCD7467261.1"/>
    </source>
</evidence>
<dbReference type="PANTHER" id="PTHR34207:SF16">
    <property type="match status" value="1"/>
</dbReference>
<dbReference type="CDD" id="cd22645">
    <property type="entry name" value="BIC1_CID"/>
    <property type="match status" value="1"/>
</dbReference>
<evidence type="ECO:0000256" key="1">
    <source>
        <dbReference type="SAM" id="MobiDB-lite"/>
    </source>
</evidence>
<dbReference type="InterPro" id="IPR040374">
    <property type="entry name" value="BIC"/>
</dbReference>
<accession>A0ABS8T789</accession>
<proteinExistence type="predicted"/>
<comment type="caution">
    <text evidence="2">The sequence shown here is derived from an EMBL/GenBank/DDBJ whole genome shotgun (WGS) entry which is preliminary data.</text>
</comment>
<feature type="region of interest" description="Disordered" evidence="1">
    <location>
        <begin position="163"/>
        <end position="189"/>
    </location>
</feature>
<name>A0ABS8T789_DATST</name>
<dbReference type="Proteomes" id="UP000823775">
    <property type="component" value="Unassembled WGS sequence"/>
</dbReference>